<keyword evidence="4 7" id="KW-0812">Transmembrane</keyword>
<dbReference type="VEuPathDB" id="FungiDB:F9C07_2062659"/>
<evidence type="ECO:0000256" key="6">
    <source>
        <dbReference type="ARBA" id="ARBA00023136"/>
    </source>
</evidence>
<evidence type="ECO:0000313" key="9">
    <source>
        <dbReference type="EMBL" id="QRD91114.1"/>
    </source>
</evidence>
<keyword evidence="5 7" id="KW-1133">Transmembrane helix</keyword>
<dbReference type="PANTHER" id="PTHR43791:SF9">
    <property type="entry name" value="MAJOR FACILITATOR-TYPE TRANSPORTER HXNP"/>
    <property type="match status" value="1"/>
</dbReference>
<feature type="transmembrane region" description="Helical" evidence="7">
    <location>
        <begin position="197"/>
        <end position="218"/>
    </location>
</feature>
<feature type="transmembrane region" description="Helical" evidence="7">
    <location>
        <begin position="298"/>
        <end position="315"/>
    </location>
</feature>
<feature type="transmembrane region" description="Helical" evidence="7">
    <location>
        <begin position="363"/>
        <end position="379"/>
    </location>
</feature>
<dbReference type="SUPFAM" id="SSF103473">
    <property type="entry name" value="MFS general substrate transporter"/>
    <property type="match status" value="1"/>
</dbReference>
<keyword evidence="6 7" id="KW-0472">Membrane</keyword>
<feature type="transmembrane region" description="Helical" evidence="7">
    <location>
        <begin position="230"/>
        <end position="250"/>
    </location>
</feature>
<evidence type="ECO:0000256" key="1">
    <source>
        <dbReference type="ARBA" id="ARBA00004141"/>
    </source>
</evidence>
<dbReference type="AlphaFoldDB" id="A0A7U2MWG4"/>
<comment type="similarity">
    <text evidence="2">Belongs to the major facilitator superfamily.</text>
</comment>
<organism evidence="9 10">
    <name type="scientific">Aspergillus flavus (strain ATCC 200026 / FGSC A1120 / IAM 13836 / NRRL 3357 / JCM 12722 / SRRC 167)</name>
    <dbReference type="NCBI Taxonomy" id="332952"/>
    <lineage>
        <taxon>Eukaryota</taxon>
        <taxon>Fungi</taxon>
        <taxon>Dikarya</taxon>
        <taxon>Ascomycota</taxon>
        <taxon>Pezizomycotina</taxon>
        <taxon>Eurotiomycetes</taxon>
        <taxon>Eurotiomycetidae</taxon>
        <taxon>Eurotiales</taxon>
        <taxon>Aspergillaceae</taxon>
        <taxon>Aspergillus</taxon>
        <taxon>Aspergillus subgen. Circumdati</taxon>
    </lineage>
</organism>
<evidence type="ECO:0000256" key="2">
    <source>
        <dbReference type="ARBA" id="ARBA00008335"/>
    </source>
</evidence>
<dbReference type="EMBL" id="CP044617">
    <property type="protein sequence ID" value="QRD91114.1"/>
    <property type="molecule type" value="Genomic_DNA"/>
</dbReference>
<dbReference type="InterPro" id="IPR020846">
    <property type="entry name" value="MFS_dom"/>
</dbReference>
<evidence type="ECO:0000313" key="10">
    <source>
        <dbReference type="Proteomes" id="UP000596276"/>
    </source>
</evidence>
<dbReference type="FunFam" id="1.20.1250.20:FF:000013">
    <property type="entry name" value="MFS general substrate transporter"/>
    <property type="match status" value="1"/>
</dbReference>
<evidence type="ECO:0000259" key="8">
    <source>
        <dbReference type="PROSITE" id="PS50850"/>
    </source>
</evidence>
<evidence type="ECO:0000256" key="7">
    <source>
        <dbReference type="SAM" id="Phobius"/>
    </source>
</evidence>
<dbReference type="GO" id="GO:0022857">
    <property type="term" value="F:transmembrane transporter activity"/>
    <property type="evidence" value="ECO:0007669"/>
    <property type="project" value="InterPro"/>
</dbReference>
<feature type="transmembrane region" description="Helical" evidence="7">
    <location>
        <begin position="167"/>
        <end position="185"/>
    </location>
</feature>
<dbReference type="VEuPathDB" id="FungiDB:AFLA_007382"/>
<dbReference type="FunFam" id="1.20.1250.20:FF:000188">
    <property type="entry name" value="MFS general substrate transporter"/>
    <property type="match status" value="1"/>
</dbReference>
<dbReference type="InterPro" id="IPR036259">
    <property type="entry name" value="MFS_trans_sf"/>
</dbReference>
<keyword evidence="3" id="KW-0813">Transport</keyword>
<feature type="transmembrane region" description="Helical" evidence="7">
    <location>
        <begin position="104"/>
        <end position="125"/>
    </location>
</feature>
<dbReference type="InterPro" id="IPR011701">
    <property type="entry name" value="MFS"/>
</dbReference>
<gene>
    <name evidence="9" type="ORF">F9C07_2062659</name>
</gene>
<dbReference type="Pfam" id="PF07690">
    <property type="entry name" value="MFS_1"/>
    <property type="match status" value="1"/>
</dbReference>
<proteinExistence type="inferred from homology"/>
<keyword evidence="10" id="KW-1185">Reference proteome</keyword>
<dbReference type="Proteomes" id="UP000596276">
    <property type="component" value="Chromosome 7"/>
</dbReference>
<feature type="transmembrane region" description="Helical" evidence="7">
    <location>
        <begin position="137"/>
        <end position="161"/>
    </location>
</feature>
<evidence type="ECO:0000256" key="3">
    <source>
        <dbReference type="ARBA" id="ARBA00022448"/>
    </source>
</evidence>
<accession>A0A7U2MWG4</accession>
<dbReference type="PROSITE" id="PS50850">
    <property type="entry name" value="MFS"/>
    <property type="match status" value="1"/>
</dbReference>
<dbReference type="PANTHER" id="PTHR43791">
    <property type="entry name" value="PERMEASE-RELATED"/>
    <property type="match status" value="1"/>
</dbReference>
<name>A0A7U2MWG4_ASPFN</name>
<dbReference type="GO" id="GO:0016020">
    <property type="term" value="C:membrane"/>
    <property type="evidence" value="ECO:0007669"/>
    <property type="project" value="UniProtKB-SubCell"/>
</dbReference>
<reference evidence="10" key="1">
    <citation type="journal article" date="2021" name="G3 (Bethesda)">
        <title>Chromosome assembled and annotated genome sequence of Aspergillus flavus NRRL 3357.</title>
        <authorList>
            <person name="Skerker J.M."/>
            <person name="Pianalto K.M."/>
            <person name="Mondo S.J."/>
            <person name="Yang K."/>
            <person name="Arkin A.P."/>
            <person name="Keller N.P."/>
            <person name="Grigoriev I.V."/>
            <person name="Louise Glass N.L."/>
        </authorList>
    </citation>
    <scope>NUCLEOTIDE SEQUENCE [LARGE SCALE GENOMIC DNA]</scope>
    <source>
        <strain evidence="10">ATCC 200026 / FGSC A1120 / IAM 13836 / NRRL 3357 / JCM 12722 / SRRC 167</strain>
    </source>
</reference>
<evidence type="ECO:0000256" key="4">
    <source>
        <dbReference type="ARBA" id="ARBA00022692"/>
    </source>
</evidence>
<feature type="transmembrane region" description="Helical" evidence="7">
    <location>
        <begin position="457"/>
        <end position="478"/>
    </location>
</feature>
<feature type="transmembrane region" description="Helical" evidence="7">
    <location>
        <begin position="391"/>
        <end position="412"/>
    </location>
</feature>
<dbReference type="Gene3D" id="1.20.1250.20">
    <property type="entry name" value="MFS general substrate transporter like domains"/>
    <property type="match status" value="2"/>
</dbReference>
<comment type="subcellular location">
    <subcellularLocation>
        <location evidence="1">Membrane</location>
        <topology evidence="1">Multi-pass membrane protein</topology>
    </subcellularLocation>
</comment>
<feature type="domain" description="Major facilitator superfamily (MFS) profile" evidence="8">
    <location>
        <begin position="71"/>
        <end position="485"/>
    </location>
</feature>
<protein>
    <submittedName>
        <fullName evidence="9">Permease of the major facilitator superfamily</fullName>
    </submittedName>
</protein>
<sequence>MSFTQNEVGSSVSAVLLQSYIWGGSATSKKDELELVFSNATAKEAGTVPGESIRIDPSIEKSVLRKLDFKLLPVLSLMYFFNSLDRSNLGNAKTDGIDQDLKLVGNQYSIILAVFNVTFSLFDLPSNLLLKKFSGKAMLPIMMFGWGSVTLLQCAAFNFAGMLVCRLFMGIFEAGFFAGVIFYLTQFYKRNEIAFRLSIFYGMVTIAGAFSGLIAFGVFQIKEHLAGWKYLFLIEGGATIIIATFAAWWLPLSGSKCHWFNEAESQVAQMRLLQDGSVRTTDRLSITEALGALFDWRVLVWAVSCFCFGVAQSSVSNFLPQMVALQGYSAVKTNLYTVAPYCVGTVVLWIIAKSSDHFRERSFHLAAALIITFIGYVILATVDPNTNKGVAYFACFLLAAGAFVPSSIFHSWHTNNVTHESQRAATVGFLVGSANCAGIPSSLSFKAETAPRYMPALIVNCVFLLVGACVVIGLGTWFRLDNRRRDKEQGVRLTAGDVATQNLVGGWKDPNWRWTP</sequence>
<feature type="transmembrane region" description="Helical" evidence="7">
    <location>
        <begin position="335"/>
        <end position="351"/>
    </location>
</feature>
<evidence type="ECO:0000256" key="5">
    <source>
        <dbReference type="ARBA" id="ARBA00022989"/>
    </source>
</evidence>